<sequence>MLYKIYLPNHNPTAAIHRKEEERIQAIRSKIEGLLDPRLVGLAAAAVAAAVKASSNKSLGGTVDLDAPTGVQGLKEYGKTVSVVLGDCVTEEFGQSFTVEIGNCDVEKERKVVEAVVLLCKTVDDRVRFQVVSRDVVEGQIRVGQP</sequence>
<accession>A0A4U0UQQ6</accession>
<evidence type="ECO:0000313" key="2">
    <source>
        <dbReference type="EMBL" id="TKA37305.1"/>
    </source>
</evidence>
<reference evidence="2 3" key="1">
    <citation type="submission" date="2017-03" db="EMBL/GenBank/DDBJ databases">
        <title>Genomes of endolithic fungi from Antarctica.</title>
        <authorList>
            <person name="Coleine C."/>
            <person name="Masonjones S."/>
            <person name="Stajich J.E."/>
        </authorList>
    </citation>
    <scope>NUCLEOTIDE SEQUENCE [LARGE SCALE GENOMIC DNA]</scope>
    <source>
        <strain evidence="2 3">CCFEE 5311</strain>
    </source>
</reference>
<evidence type="ECO:0000313" key="3">
    <source>
        <dbReference type="Proteomes" id="UP000310066"/>
    </source>
</evidence>
<protein>
    <submittedName>
        <fullName evidence="2">Uncharacterized protein</fullName>
    </submittedName>
</protein>
<name>A0A4U0UQQ6_9PEZI</name>
<comment type="caution">
    <text evidence="2">The sequence shown here is derived from an EMBL/GenBank/DDBJ whole genome shotgun (WGS) entry which is preliminary data.</text>
</comment>
<dbReference type="Proteomes" id="UP000310066">
    <property type="component" value="Unassembled WGS sequence"/>
</dbReference>
<proteinExistence type="predicted"/>
<dbReference type="OrthoDB" id="3888861at2759"/>
<gene>
    <name evidence="2" type="ORF">B0A54_11290</name>
    <name evidence="1" type="ORF">LTR91_022268</name>
</gene>
<reference evidence="1" key="2">
    <citation type="submission" date="2023-06" db="EMBL/GenBank/DDBJ databases">
        <title>Black Yeasts Isolated from many extreme environments.</title>
        <authorList>
            <person name="Coleine C."/>
            <person name="Stajich J.E."/>
            <person name="Selbmann L."/>
        </authorList>
    </citation>
    <scope>NUCLEOTIDE SEQUENCE</scope>
    <source>
        <strain evidence="1">CCFEE 5200</strain>
    </source>
</reference>
<evidence type="ECO:0000313" key="4">
    <source>
        <dbReference type="Proteomes" id="UP001175353"/>
    </source>
</evidence>
<dbReference type="AlphaFoldDB" id="A0A4U0UQQ6"/>
<evidence type="ECO:0000313" key="1">
    <source>
        <dbReference type="EMBL" id="KAK0956656.1"/>
    </source>
</evidence>
<organism evidence="2 3">
    <name type="scientific">Friedmanniomyces endolithicus</name>
    <dbReference type="NCBI Taxonomy" id="329885"/>
    <lineage>
        <taxon>Eukaryota</taxon>
        <taxon>Fungi</taxon>
        <taxon>Dikarya</taxon>
        <taxon>Ascomycota</taxon>
        <taxon>Pezizomycotina</taxon>
        <taxon>Dothideomycetes</taxon>
        <taxon>Dothideomycetidae</taxon>
        <taxon>Mycosphaerellales</taxon>
        <taxon>Teratosphaeriaceae</taxon>
        <taxon>Friedmanniomyces</taxon>
    </lineage>
</organism>
<dbReference type="Proteomes" id="UP001175353">
    <property type="component" value="Unassembled WGS sequence"/>
</dbReference>
<dbReference type="EMBL" id="JAUJLE010000429">
    <property type="protein sequence ID" value="KAK0956656.1"/>
    <property type="molecule type" value="Genomic_DNA"/>
</dbReference>
<dbReference type="EMBL" id="NAJP01000053">
    <property type="protein sequence ID" value="TKA37305.1"/>
    <property type="molecule type" value="Genomic_DNA"/>
</dbReference>
<keyword evidence="4" id="KW-1185">Reference proteome</keyword>